<evidence type="ECO:0000313" key="8">
    <source>
        <dbReference type="EMBL" id="KTB01967.1"/>
    </source>
</evidence>
<dbReference type="SUPFAM" id="SSF54995">
    <property type="entry name" value="Ribosomal protein S6"/>
    <property type="match status" value="1"/>
</dbReference>
<sequence length="118" mass="13679">MLYELIAMVRILQPKHQMQQEAKELATTIGRMIIENRGVVRKIMPMGKTMLPRVITKDQERHFQAFKFLMLFDSSIPVQSQILRTLRKDPRVIRSSIVKINTEKELASLSSIEKSQGL</sequence>
<evidence type="ECO:0000256" key="7">
    <source>
        <dbReference type="ARBA" id="ARBA00037226"/>
    </source>
</evidence>
<protein>
    <recommendedName>
        <fullName evidence="6">Small ribosomal subunit protein bS6m</fullName>
    </recommendedName>
</protein>
<dbReference type="VEuPathDB" id="FungiDB:CAGL0M10329g"/>
<dbReference type="EMBL" id="LLZZ01000128">
    <property type="protein sequence ID" value="KTB01967.1"/>
    <property type="molecule type" value="Genomic_DNA"/>
</dbReference>
<dbReference type="GO" id="GO:0070181">
    <property type="term" value="F:small ribosomal subunit rRNA binding"/>
    <property type="evidence" value="ECO:0007669"/>
    <property type="project" value="TreeGrafter"/>
</dbReference>
<comment type="caution">
    <text evidence="8">The sequence shown here is derived from an EMBL/GenBank/DDBJ whole genome shotgun (WGS) entry which is preliminary data.</text>
</comment>
<dbReference type="Gene3D" id="3.30.70.60">
    <property type="match status" value="1"/>
</dbReference>
<dbReference type="InterPro" id="IPR035980">
    <property type="entry name" value="Ribosomal_bS6_sf"/>
</dbReference>
<comment type="function">
    <text evidence="7">Component of the mitochondrial ribosome (mitoribosome), a dedicated translation machinery responsible for the synthesis of mitochondrial genome-encoded proteins, including at least some of the essential transmembrane subunits of the mitochondrial respiratory chain. The mitoribosomes are attached to the mitochondrial inner membrane and translation products are cotranslationally integrated into the membrane.</text>
</comment>
<dbReference type="VEuPathDB" id="FungiDB:B1J91_M10329g"/>
<dbReference type="PANTHER" id="PTHR21011">
    <property type="entry name" value="MITOCHONDRIAL 28S RIBOSOMAL PROTEIN S6"/>
    <property type="match status" value="1"/>
</dbReference>
<dbReference type="PANTHER" id="PTHR21011:SF1">
    <property type="entry name" value="SMALL RIBOSOMAL SUBUNIT PROTEIN BS6M"/>
    <property type="match status" value="1"/>
</dbReference>
<accession>A0A0W0DQ75</accession>
<reference evidence="8 9" key="1">
    <citation type="submission" date="2015-10" db="EMBL/GenBank/DDBJ databases">
        <title>Draft genomes sequences of Candida glabrata isolates 1A, 1B, 2A, 2B, 3A and 3B.</title>
        <authorList>
            <person name="Haavelsrud O.E."/>
            <person name="Gaustad P."/>
        </authorList>
    </citation>
    <scope>NUCLEOTIDE SEQUENCE [LARGE SCALE GENOMIC DNA]</scope>
    <source>
        <strain evidence="8">910700640</strain>
    </source>
</reference>
<evidence type="ECO:0000256" key="2">
    <source>
        <dbReference type="ARBA" id="ARBA00009512"/>
    </source>
</evidence>
<dbReference type="GO" id="GO:0003735">
    <property type="term" value="F:structural constituent of ribosome"/>
    <property type="evidence" value="ECO:0007669"/>
    <property type="project" value="EnsemblFungi"/>
</dbReference>
<dbReference type="Proteomes" id="UP000054886">
    <property type="component" value="Unassembled WGS sequence"/>
</dbReference>
<comment type="subcellular location">
    <subcellularLocation>
        <location evidence="1">Mitochondrion</location>
    </subcellularLocation>
</comment>
<dbReference type="AlphaFoldDB" id="A0A0W0DQ75"/>
<dbReference type="VEuPathDB" id="FungiDB:GVI51_M10329"/>
<evidence type="ECO:0000256" key="5">
    <source>
        <dbReference type="ARBA" id="ARBA00023274"/>
    </source>
</evidence>
<evidence type="ECO:0000256" key="1">
    <source>
        <dbReference type="ARBA" id="ARBA00004173"/>
    </source>
</evidence>
<keyword evidence="5" id="KW-0687">Ribonucleoprotein</keyword>
<name>A0A0W0DQ75_CANGB</name>
<comment type="similarity">
    <text evidence="2">Belongs to the bacterial ribosomal protein bS6 family.</text>
</comment>
<dbReference type="InterPro" id="IPR000529">
    <property type="entry name" value="Ribosomal_bS6"/>
</dbReference>
<organism evidence="8 9">
    <name type="scientific">Candida glabrata</name>
    <name type="common">Yeast</name>
    <name type="synonym">Torulopsis glabrata</name>
    <dbReference type="NCBI Taxonomy" id="5478"/>
    <lineage>
        <taxon>Eukaryota</taxon>
        <taxon>Fungi</taxon>
        <taxon>Dikarya</taxon>
        <taxon>Ascomycota</taxon>
        <taxon>Saccharomycotina</taxon>
        <taxon>Saccharomycetes</taxon>
        <taxon>Saccharomycetales</taxon>
        <taxon>Saccharomycetaceae</taxon>
        <taxon>Nakaseomyces</taxon>
    </lineage>
</organism>
<dbReference type="Pfam" id="PF01250">
    <property type="entry name" value="Ribosomal_S6"/>
    <property type="match status" value="1"/>
</dbReference>
<dbReference type="VEuPathDB" id="FungiDB:GW608_M10307"/>
<dbReference type="CDD" id="cd15465">
    <property type="entry name" value="bS6_mito"/>
    <property type="match status" value="1"/>
</dbReference>
<dbReference type="NCBIfam" id="TIGR00166">
    <property type="entry name" value="S6"/>
    <property type="match status" value="1"/>
</dbReference>
<dbReference type="OMA" id="RGVQYWG"/>
<dbReference type="VEuPathDB" id="FungiDB:GWK60_M10307"/>
<dbReference type="PhylomeDB" id="A0A0W0DQ75"/>
<dbReference type="GO" id="GO:0005763">
    <property type="term" value="C:mitochondrial small ribosomal subunit"/>
    <property type="evidence" value="ECO:0007669"/>
    <property type="project" value="EnsemblFungi"/>
</dbReference>
<evidence type="ECO:0000256" key="4">
    <source>
        <dbReference type="ARBA" id="ARBA00023128"/>
    </source>
</evidence>
<evidence type="ECO:0000313" key="9">
    <source>
        <dbReference type="Proteomes" id="UP000054886"/>
    </source>
</evidence>
<proteinExistence type="inferred from homology"/>
<dbReference type="FunFam" id="3.30.70.60:FF:000007">
    <property type="entry name" value="37S ribosomal protein Mrp17"/>
    <property type="match status" value="1"/>
</dbReference>
<evidence type="ECO:0000256" key="6">
    <source>
        <dbReference type="ARBA" id="ARBA00035170"/>
    </source>
</evidence>
<keyword evidence="3 8" id="KW-0689">Ribosomal protein</keyword>
<dbReference type="InterPro" id="IPR014717">
    <property type="entry name" value="Transl_elong_EF1B/ribsomal_bS6"/>
</dbReference>
<dbReference type="GO" id="GO:0006412">
    <property type="term" value="P:translation"/>
    <property type="evidence" value="ECO:0007669"/>
    <property type="project" value="InterPro"/>
</dbReference>
<gene>
    <name evidence="8" type="ORF">AO440_004301</name>
</gene>
<dbReference type="OrthoDB" id="10259681at2759"/>
<keyword evidence="4" id="KW-0496">Mitochondrion</keyword>
<evidence type="ECO:0000256" key="3">
    <source>
        <dbReference type="ARBA" id="ARBA00022980"/>
    </source>
</evidence>